<keyword evidence="1" id="KW-1133">Transmembrane helix</keyword>
<evidence type="ECO:0000256" key="1">
    <source>
        <dbReference type="SAM" id="Phobius"/>
    </source>
</evidence>
<dbReference type="KEGG" id="haer:DU502_07125"/>
<evidence type="ECO:0000313" key="4">
    <source>
        <dbReference type="Proteomes" id="UP000277326"/>
    </source>
</evidence>
<reference evidence="3" key="3">
    <citation type="submission" date="2018-10" db="EMBL/GenBank/DDBJ databases">
        <authorList>
            <person name="Whitman W."/>
            <person name="Huntemann M."/>
            <person name="Clum A."/>
            <person name="Pillay M."/>
            <person name="Palaniappan K."/>
            <person name="Varghese N."/>
            <person name="Mikhailova N."/>
            <person name="Stamatis D."/>
            <person name="Reddy T."/>
            <person name="Daum C."/>
            <person name="Shapiro N."/>
            <person name="Ivanova N."/>
            <person name="Kyrpides N."/>
            <person name="Woyke T."/>
        </authorList>
    </citation>
    <scope>NUCLEOTIDE SEQUENCE</scope>
    <source>
        <strain evidence="3">CGMCC 1.10124</strain>
    </source>
</reference>
<reference evidence="2 5" key="2">
    <citation type="submission" date="2018-07" db="EMBL/GenBank/DDBJ databases">
        <title>Genome sequences of Haloplanus aerogenes JCM 16430T.</title>
        <authorList>
            <person name="Kim Y.B."/>
            <person name="Roh S.W."/>
        </authorList>
    </citation>
    <scope>NUCLEOTIDE SEQUENCE [LARGE SCALE GENOMIC DNA]</scope>
    <source>
        <strain evidence="2 5">JCM 16430</strain>
    </source>
</reference>
<gene>
    <name evidence="3" type="ORF">ATH50_2049</name>
    <name evidence="2" type="ORF">DU502_07125</name>
</gene>
<organism evidence="3 4">
    <name type="scientific">Haloplanus aerogenes</name>
    <dbReference type="NCBI Taxonomy" id="660522"/>
    <lineage>
        <taxon>Archaea</taxon>
        <taxon>Methanobacteriati</taxon>
        <taxon>Methanobacteriota</taxon>
        <taxon>Stenosarchaea group</taxon>
        <taxon>Halobacteria</taxon>
        <taxon>Halobacteriales</taxon>
        <taxon>Haloferacaceae</taxon>
        <taxon>Haloplanus</taxon>
    </lineage>
</organism>
<feature type="transmembrane region" description="Helical" evidence="1">
    <location>
        <begin position="143"/>
        <end position="160"/>
    </location>
</feature>
<dbReference type="GeneID" id="38471045"/>
<dbReference type="OrthoDB" id="117479at2157"/>
<dbReference type="Proteomes" id="UP000282007">
    <property type="component" value="Chromosome"/>
</dbReference>
<dbReference type="PANTHER" id="PTHR31970">
    <property type="match status" value="1"/>
</dbReference>
<dbReference type="PANTHER" id="PTHR31970:SF9">
    <property type="entry name" value="MOLYBDATE TRANSPORTER 2"/>
    <property type="match status" value="1"/>
</dbReference>
<protein>
    <submittedName>
        <fullName evidence="3">MFS superfamily sulfate permease-like transporter</fullName>
    </submittedName>
    <submittedName>
        <fullName evidence="2">Sulfate transporter</fullName>
    </submittedName>
</protein>
<keyword evidence="5" id="KW-1185">Reference proteome</keyword>
<evidence type="ECO:0000313" key="3">
    <source>
        <dbReference type="EMBL" id="RMB13610.1"/>
    </source>
</evidence>
<dbReference type="GO" id="GO:0015098">
    <property type="term" value="F:molybdate ion transmembrane transporter activity"/>
    <property type="evidence" value="ECO:0007669"/>
    <property type="project" value="InterPro"/>
</dbReference>
<evidence type="ECO:0000313" key="2">
    <source>
        <dbReference type="EMBL" id="AZH25162.1"/>
    </source>
</evidence>
<dbReference type="Pfam" id="PF16983">
    <property type="entry name" value="MFS_MOT1"/>
    <property type="match status" value="2"/>
</dbReference>
<feature type="transmembrane region" description="Helical" evidence="1">
    <location>
        <begin position="46"/>
        <end position="63"/>
    </location>
</feature>
<feature type="transmembrane region" description="Helical" evidence="1">
    <location>
        <begin position="20"/>
        <end position="39"/>
    </location>
</feature>
<dbReference type="InterPro" id="IPR031563">
    <property type="entry name" value="MOT1/MOT2"/>
</dbReference>
<keyword evidence="1" id="KW-0472">Membrane</keyword>
<proteinExistence type="predicted"/>
<dbReference type="AlphaFoldDB" id="A0A3M0CZ65"/>
<dbReference type="EMBL" id="CP034145">
    <property type="protein sequence ID" value="AZH25162.1"/>
    <property type="molecule type" value="Genomic_DNA"/>
</dbReference>
<feature type="transmembrane region" description="Helical" evidence="1">
    <location>
        <begin position="335"/>
        <end position="356"/>
    </location>
</feature>
<name>A0A3M0CZ65_9EURY</name>
<keyword evidence="1" id="KW-0812">Transmembrane</keyword>
<feature type="transmembrane region" description="Helical" evidence="1">
    <location>
        <begin position="285"/>
        <end position="315"/>
    </location>
</feature>
<feature type="transmembrane region" description="Helical" evidence="1">
    <location>
        <begin position="165"/>
        <end position="184"/>
    </location>
</feature>
<feature type="transmembrane region" description="Helical" evidence="1">
    <location>
        <begin position="75"/>
        <end position="101"/>
    </location>
</feature>
<dbReference type="RefSeq" id="WP_121920680.1">
    <property type="nucleotide sequence ID" value="NZ_CP034145.1"/>
</dbReference>
<accession>A0A3M0CZ65</accession>
<evidence type="ECO:0000313" key="5">
    <source>
        <dbReference type="Proteomes" id="UP000282007"/>
    </source>
</evidence>
<sequence>MRFAGWTESRFDVAWGEVTGAVGDTVTVLPIVVAVAALTDLSLGRLLLGFAVFQVVWGLWYGHPMSVEPMKALAALVIAGGLSTGEYVAAGLLAGGTLLVVGRAGMLGRLAPYVGEPVVRGIQLGVALILLRTGVTTGLETPSLAALAVVVALGAIVTGYREVAALAVLALGAAVALGAAGPITPRLPAPTLLDPATLSFSRDAAGATLGQLAMTVGNAAVATSLLVEEYFDAEASPDDLSTSMGAMNLLAVPLGAMPMCHGSGGVAGKYAFGARTATSNLVLGGLYLLLAVVAVDAVAAFPMAVLGVVLVLVAVELGCSGVDTPDPLLTGVVGIVALLVNVGVAFGVGIVGYYVLARVREGDSEAEND</sequence>
<dbReference type="Proteomes" id="UP000277326">
    <property type="component" value="Unassembled WGS sequence"/>
</dbReference>
<reference evidence="3 4" key="1">
    <citation type="journal article" date="2015" name="Stand. Genomic Sci.">
        <title>Genomic Encyclopedia of Bacterial and Archaeal Type Strains, Phase III: the genomes of soil and plant-associated and newly described type strains.</title>
        <authorList>
            <person name="Whitman W.B."/>
            <person name="Woyke T."/>
            <person name="Klenk H.P."/>
            <person name="Zhou Y."/>
            <person name="Lilburn T.G."/>
            <person name="Beck B.J."/>
            <person name="De Vos P."/>
            <person name="Vandamme P."/>
            <person name="Eisen J.A."/>
            <person name="Garrity G."/>
            <person name="Hugenholtz P."/>
            <person name="Kyrpides N.C."/>
        </authorList>
    </citation>
    <scope>NUCLEOTIDE SEQUENCE [LARGE SCALE GENOMIC DNA]</scope>
    <source>
        <strain evidence="3 4">CGMCC 1.10124</strain>
    </source>
</reference>
<dbReference type="EMBL" id="REFS01000004">
    <property type="protein sequence ID" value="RMB13610.1"/>
    <property type="molecule type" value="Genomic_DNA"/>
</dbReference>